<dbReference type="Proteomes" id="UP000422822">
    <property type="component" value="Chromosome"/>
</dbReference>
<accession>A0AAE6Q8X8</accession>
<keyword evidence="2" id="KW-1185">Reference proteome</keyword>
<dbReference type="SUPFAM" id="SSF53383">
    <property type="entry name" value="PLP-dependent transferases"/>
    <property type="match status" value="1"/>
</dbReference>
<protein>
    <submittedName>
        <fullName evidence="1">Aminotransferase class III-fold pyridoxal phosphate-dependent enzyme</fullName>
    </submittedName>
</protein>
<keyword evidence="1" id="KW-0032">Aminotransferase</keyword>
<name>A0AAE6Q8X8_EHRRU</name>
<organism evidence="1 2">
    <name type="scientific">Ehrlichia ruminantium</name>
    <name type="common">heartwater rickettsia</name>
    <name type="synonym">Cowdria ruminantium</name>
    <dbReference type="NCBI Taxonomy" id="779"/>
    <lineage>
        <taxon>Bacteria</taxon>
        <taxon>Pseudomonadati</taxon>
        <taxon>Pseudomonadota</taxon>
        <taxon>Alphaproteobacteria</taxon>
        <taxon>Rickettsiales</taxon>
        <taxon>Anaplasmataceae</taxon>
        <taxon>Ehrlichia</taxon>
    </lineage>
</organism>
<evidence type="ECO:0000313" key="1">
    <source>
        <dbReference type="EMBL" id="QGR03377.1"/>
    </source>
</evidence>
<dbReference type="InterPro" id="IPR015421">
    <property type="entry name" value="PyrdxlP-dep_Trfase_major"/>
</dbReference>
<reference evidence="1 2" key="1">
    <citation type="submission" date="2018-10" db="EMBL/GenBank/DDBJ databases">
        <title>Propagation and draft genome sequences of three atypical Erhlichia ruminantium isolates.</title>
        <authorList>
            <person name="Liebenberg J."/>
            <person name="Steyn H."/>
            <person name="Josemans A."/>
            <person name="Zweygarth E."/>
        </authorList>
    </citation>
    <scope>NUCLEOTIDE SEQUENCE [LARGE SCALE GENOMIC DNA]</scope>
    <source>
        <strain evidence="1 2">Omatjenne</strain>
    </source>
</reference>
<dbReference type="Gene3D" id="3.40.640.10">
    <property type="entry name" value="Type I PLP-dependent aspartate aminotransferase-like (Major domain)"/>
    <property type="match status" value="1"/>
</dbReference>
<dbReference type="InterPro" id="IPR015424">
    <property type="entry name" value="PyrdxlP-dep_Trfase"/>
</dbReference>
<keyword evidence="1" id="KW-0808">Transferase</keyword>
<dbReference type="AlphaFoldDB" id="A0AAE6Q8X8"/>
<dbReference type="EMBL" id="CP033455">
    <property type="protein sequence ID" value="QGR03377.1"/>
    <property type="molecule type" value="Genomic_DNA"/>
</dbReference>
<evidence type="ECO:0000313" key="2">
    <source>
        <dbReference type="Proteomes" id="UP000422822"/>
    </source>
</evidence>
<sequence>MEKVFFSDSGSTAVEVAVKMEVQFYYSICDVNKCLLLSLINSMLLRYY</sequence>
<dbReference type="GO" id="GO:0008483">
    <property type="term" value="F:transaminase activity"/>
    <property type="evidence" value="ECO:0007669"/>
    <property type="project" value="UniProtKB-KW"/>
</dbReference>
<proteinExistence type="predicted"/>
<gene>
    <name evidence="1" type="ORF">EDL80_02105</name>
</gene>